<dbReference type="AlphaFoldDB" id="A0A6A6IIM6"/>
<feature type="compositionally biased region" description="Basic and acidic residues" evidence="1">
    <location>
        <begin position="178"/>
        <end position="187"/>
    </location>
</feature>
<dbReference type="EMBL" id="ML987194">
    <property type="protein sequence ID" value="KAF2250455.1"/>
    <property type="molecule type" value="Genomic_DNA"/>
</dbReference>
<evidence type="ECO:0000313" key="2">
    <source>
        <dbReference type="EMBL" id="KAF2250455.1"/>
    </source>
</evidence>
<proteinExistence type="predicted"/>
<evidence type="ECO:0000313" key="3">
    <source>
        <dbReference type="Proteomes" id="UP000800094"/>
    </source>
</evidence>
<protein>
    <submittedName>
        <fullName evidence="2">Uncharacterized protein</fullName>
    </submittedName>
</protein>
<dbReference type="GeneID" id="54575127"/>
<dbReference type="RefSeq" id="XP_033685459.1">
    <property type="nucleotide sequence ID" value="XM_033821797.1"/>
</dbReference>
<accession>A0A6A6IIM6</accession>
<name>A0A6A6IIM6_9PLEO</name>
<feature type="region of interest" description="Disordered" evidence="1">
    <location>
        <begin position="164"/>
        <end position="187"/>
    </location>
</feature>
<gene>
    <name evidence="2" type="ORF">BU26DRAFT_301963</name>
</gene>
<keyword evidence="3" id="KW-1185">Reference proteome</keyword>
<reference evidence="2" key="1">
    <citation type="journal article" date="2020" name="Stud. Mycol.">
        <title>101 Dothideomycetes genomes: a test case for predicting lifestyles and emergence of pathogens.</title>
        <authorList>
            <person name="Haridas S."/>
            <person name="Albert R."/>
            <person name="Binder M."/>
            <person name="Bloem J."/>
            <person name="Labutti K."/>
            <person name="Salamov A."/>
            <person name="Andreopoulos B."/>
            <person name="Baker S."/>
            <person name="Barry K."/>
            <person name="Bills G."/>
            <person name="Bluhm B."/>
            <person name="Cannon C."/>
            <person name="Castanera R."/>
            <person name="Culley D."/>
            <person name="Daum C."/>
            <person name="Ezra D."/>
            <person name="Gonzalez J."/>
            <person name="Henrissat B."/>
            <person name="Kuo A."/>
            <person name="Liang C."/>
            <person name="Lipzen A."/>
            <person name="Lutzoni F."/>
            <person name="Magnuson J."/>
            <person name="Mondo S."/>
            <person name="Nolan M."/>
            <person name="Ohm R."/>
            <person name="Pangilinan J."/>
            <person name="Park H.-J."/>
            <person name="Ramirez L."/>
            <person name="Alfaro M."/>
            <person name="Sun H."/>
            <person name="Tritt A."/>
            <person name="Yoshinaga Y."/>
            <person name="Zwiers L.-H."/>
            <person name="Turgeon B."/>
            <person name="Goodwin S."/>
            <person name="Spatafora J."/>
            <person name="Crous P."/>
            <person name="Grigoriev I."/>
        </authorList>
    </citation>
    <scope>NUCLEOTIDE SEQUENCE</scope>
    <source>
        <strain evidence="2">CBS 122368</strain>
    </source>
</reference>
<dbReference type="Proteomes" id="UP000800094">
    <property type="component" value="Unassembled WGS sequence"/>
</dbReference>
<organism evidence="2 3">
    <name type="scientific">Trematosphaeria pertusa</name>
    <dbReference type="NCBI Taxonomy" id="390896"/>
    <lineage>
        <taxon>Eukaryota</taxon>
        <taxon>Fungi</taxon>
        <taxon>Dikarya</taxon>
        <taxon>Ascomycota</taxon>
        <taxon>Pezizomycotina</taxon>
        <taxon>Dothideomycetes</taxon>
        <taxon>Pleosporomycetidae</taxon>
        <taxon>Pleosporales</taxon>
        <taxon>Massarineae</taxon>
        <taxon>Trematosphaeriaceae</taxon>
        <taxon>Trematosphaeria</taxon>
    </lineage>
</organism>
<evidence type="ECO:0000256" key="1">
    <source>
        <dbReference type="SAM" id="MobiDB-lite"/>
    </source>
</evidence>
<sequence>MEGRAERSDEPFYIVCAGCGMRSERSLSRSPAGGCAADSGISAWARDCSFVGVICDDGVWFGAAVEFQDWGAGFRNTLVRLQCALLDPRGRGREVWHCVLGLVEESTAYGCDCTWGDSSSAVYDGKRGGGRNALWARVLVTMKVRSHSVSFLFLPARCEATNERGDVRTSRASSPRRQSAEAKGARGRECGTAMGAMIMKAIRFVIEGEEVYGNGFMRARRCWDGRNEGEQTRCTTAWAFGRGAWLMEPREEVRETAE</sequence>